<sequence length="284" mass="32113">MYKALSGFYYVKAENNSCFQCKARGKLKKEKIKPFVGDKVEISTISTTEGVIEEVLPRKNLFHRPTVSNIDQLVIMIASEQPKPDFLLVDTLLALAESHQVESLICVTKVDLNNDIVDFVKSRFSNSKYPVLGISNKSLVGIENLRKYLSGKISCLSGQSGVGKSSLINTINKDVNFKVGDISRKIKRGKHTTTHSSLVEIFDNSFIVDTPGFSNISLEQIDIQDLPRLFNEFELYSCKFSTCSHTEENNCGVIEAVKTGDIHLQRYNNYLMLRKKIKQIKERY</sequence>
<reference evidence="13" key="1">
    <citation type="journal article" date="2013" name="Extremophiles">
        <title>Proteinivorax tanatarense gen. nov., sp. nov., an anaerobic, haloalkaliphilic, proteolytic bacterium isolated from a decaying algal bloom, and proposal of Proteinivoraceae fam. nov.</title>
        <authorList>
            <person name="Kevbrin V."/>
            <person name="Boltyanskaya Y."/>
            <person name="Zhilina T."/>
            <person name="Kolganova T."/>
            <person name="Lavrentjeva E."/>
            <person name="Kuznetsov B."/>
        </authorList>
    </citation>
    <scope>NUCLEOTIDE SEQUENCE</scope>
    <source>
        <strain evidence="13">Z-910T</strain>
    </source>
</reference>
<feature type="domain" description="CP-type G" evidence="12">
    <location>
        <begin position="59"/>
        <end position="216"/>
    </location>
</feature>
<feature type="domain" description="EngC GTPase" evidence="11">
    <location>
        <begin position="68"/>
        <end position="214"/>
    </location>
</feature>
<evidence type="ECO:0000256" key="7">
    <source>
        <dbReference type="ARBA" id="ARBA00022833"/>
    </source>
</evidence>
<organism evidence="13">
    <name type="scientific">Proteinivorax tanatarense</name>
    <dbReference type="NCBI Taxonomy" id="1260629"/>
    <lineage>
        <taxon>Bacteria</taxon>
        <taxon>Bacillati</taxon>
        <taxon>Bacillota</taxon>
        <taxon>Clostridia</taxon>
        <taxon>Eubacteriales</taxon>
        <taxon>Proteinivoracaceae</taxon>
        <taxon>Proteinivorax</taxon>
    </lineage>
</organism>
<evidence type="ECO:0000256" key="4">
    <source>
        <dbReference type="ARBA" id="ARBA00022730"/>
    </source>
</evidence>
<feature type="binding site" evidence="10">
    <location>
        <begin position="108"/>
        <end position="111"/>
    </location>
    <ligand>
        <name>GTP</name>
        <dbReference type="ChEBI" id="CHEBI:37565"/>
    </ligand>
</feature>
<feature type="binding site" evidence="10">
    <location>
        <position position="245"/>
    </location>
    <ligand>
        <name>Zn(2+)</name>
        <dbReference type="ChEBI" id="CHEBI:29105"/>
    </ligand>
</feature>
<keyword evidence="4 10" id="KW-0699">rRNA-binding</keyword>
<evidence type="ECO:0000256" key="10">
    <source>
        <dbReference type="HAMAP-Rule" id="MF_01820"/>
    </source>
</evidence>
<dbReference type="GO" id="GO:0046872">
    <property type="term" value="F:metal ion binding"/>
    <property type="evidence" value="ECO:0007669"/>
    <property type="project" value="UniProtKB-KW"/>
</dbReference>
<dbReference type="GO" id="GO:0042274">
    <property type="term" value="P:ribosomal small subunit biogenesis"/>
    <property type="evidence" value="ECO:0007669"/>
    <property type="project" value="UniProtKB-UniRule"/>
</dbReference>
<dbReference type="EC" id="3.6.1.-" evidence="10"/>
<evidence type="ECO:0000256" key="1">
    <source>
        <dbReference type="ARBA" id="ARBA00022490"/>
    </source>
</evidence>
<keyword evidence="2 10" id="KW-0690">Ribosome biogenesis</keyword>
<dbReference type="InterPro" id="IPR012340">
    <property type="entry name" value="NA-bd_OB-fold"/>
</dbReference>
<feature type="binding site" evidence="10">
    <location>
        <position position="251"/>
    </location>
    <ligand>
        <name>Zn(2+)</name>
        <dbReference type="ChEBI" id="CHEBI:29105"/>
    </ligand>
</feature>
<dbReference type="SUPFAM" id="SSF50249">
    <property type="entry name" value="Nucleic acid-binding proteins"/>
    <property type="match status" value="1"/>
</dbReference>
<dbReference type="HAMAP" id="MF_01820">
    <property type="entry name" value="GTPase_RsgA"/>
    <property type="match status" value="1"/>
</dbReference>
<feature type="binding site" evidence="10">
    <location>
        <position position="243"/>
    </location>
    <ligand>
        <name>Zn(2+)</name>
        <dbReference type="ChEBI" id="CHEBI:29105"/>
    </ligand>
</feature>
<comment type="cofactor">
    <cofactor evidence="10">
        <name>Zn(2+)</name>
        <dbReference type="ChEBI" id="CHEBI:29105"/>
    </cofactor>
    <text evidence="10">Binds 1 zinc ion per subunit.</text>
</comment>
<comment type="subcellular location">
    <subcellularLocation>
        <location evidence="10">Cytoplasm</location>
    </subcellularLocation>
</comment>
<keyword evidence="5 10" id="KW-0547">Nucleotide-binding</keyword>
<dbReference type="RefSeq" id="WP_350345122.1">
    <property type="nucleotide sequence ID" value="NZ_CP158367.1"/>
</dbReference>
<evidence type="ECO:0000256" key="8">
    <source>
        <dbReference type="ARBA" id="ARBA00022884"/>
    </source>
</evidence>
<proteinExistence type="inferred from homology"/>
<comment type="function">
    <text evidence="10">One of several proteins that assist in the late maturation steps of the functional core of the 30S ribosomal subunit. Helps release RbfA from mature subunits. May play a role in the assembly of ribosomal proteins into the subunit. Circularly permuted GTPase that catalyzes slow GTP hydrolysis, GTPase activity is stimulated by the 30S ribosomal subunit.</text>
</comment>
<evidence type="ECO:0000259" key="12">
    <source>
        <dbReference type="PROSITE" id="PS51721"/>
    </source>
</evidence>
<keyword evidence="8 10" id="KW-0694">RNA-binding</keyword>
<evidence type="ECO:0000256" key="6">
    <source>
        <dbReference type="ARBA" id="ARBA00022801"/>
    </source>
</evidence>
<evidence type="ECO:0000256" key="9">
    <source>
        <dbReference type="ARBA" id="ARBA00023134"/>
    </source>
</evidence>
<name>A0AAU7VR68_9FIRM</name>
<dbReference type="GO" id="GO:0019843">
    <property type="term" value="F:rRNA binding"/>
    <property type="evidence" value="ECO:0007669"/>
    <property type="project" value="UniProtKB-KW"/>
</dbReference>
<protein>
    <recommendedName>
        <fullName evidence="10">Small ribosomal subunit biogenesis GTPase RsgA</fullName>
        <ecNumber evidence="10">3.6.1.-</ecNumber>
    </recommendedName>
</protein>
<evidence type="ECO:0000256" key="2">
    <source>
        <dbReference type="ARBA" id="ARBA00022517"/>
    </source>
</evidence>
<dbReference type="Pfam" id="PF16745">
    <property type="entry name" value="RsgA_N"/>
    <property type="match status" value="1"/>
</dbReference>
<comment type="similarity">
    <text evidence="10">Belongs to the TRAFAC class YlqF/YawG GTPase family. RsgA subfamily.</text>
</comment>
<dbReference type="Gene3D" id="1.10.40.50">
    <property type="entry name" value="Probable gtpase engc, domain 3"/>
    <property type="match status" value="1"/>
</dbReference>
<dbReference type="GO" id="GO:0003924">
    <property type="term" value="F:GTPase activity"/>
    <property type="evidence" value="ECO:0007669"/>
    <property type="project" value="UniProtKB-UniRule"/>
</dbReference>
<keyword evidence="3 10" id="KW-0479">Metal-binding</keyword>
<dbReference type="PANTHER" id="PTHR32120">
    <property type="entry name" value="SMALL RIBOSOMAL SUBUNIT BIOGENESIS GTPASE RSGA"/>
    <property type="match status" value="1"/>
</dbReference>
<dbReference type="CDD" id="cd04466">
    <property type="entry name" value="S1_YloQ_GTPase"/>
    <property type="match status" value="1"/>
</dbReference>
<feature type="binding site" evidence="10">
    <location>
        <position position="238"/>
    </location>
    <ligand>
        <name>Zn(2+)</name>
        <dbReference type="ChEBI" id="CHEBI:29105"/>
    </ligand>
</feature>
<dbReference type="NCBIfam" id="TIGR00157">
    <property type="entry name" value="ribosome small subunit-dependent GTPase A"/>
    <property type="match status" value="1"/>
</dbReference>
<keyword evidence="6 10" id="KW-0378">Hydrolase</keyword>
<comment type="subunit">
    <text evidence="10">Monomer. Associates with 30S ribosomal subunit, binds 16S rRNA.</text>
</comment>
<dbReference type="CDD" id="cd01854">
    <property type="entry name" value="YjeQ_EngC"/>
    <property type="match status" value="1"/>
</dbReference>
<evidence type="ECO:0000256" key="5">
    <source>
        <dbReference type="ARBA" id="ARBA00022741"/>
    </source>
</evidence>
<dbReference type="SUPFAM" id="SSF52540">
    <property type="entry name" value="P-loop containing nucleoside triphosphate hydrolases"/>
    <property type="match status" value="1"/>
</dbReference>
<dbReference type="GO" id="GO:0005737">
    <property type="term" value="C:cytoplasm"/>
    <property type="evidence" value="ECO:0007669"/>
    <property type="project" value="UniProtKB-SubCell"/>
</dbReference>
<dbReference type="Gene3D" id="2.40.50.140">
    <property type="entry name" value="Nucleic acid-binding proteins"/>
    <property type="match status" value="1"/>
</dbReference>
<dbReference type="InterPro" id="IPR004881">
    <property type="entry name" value="Ribosome_biogen_GTPase_RsgA"/>
</dbReference>
<feature type="binding site" evidence="10">
    <location>
        <begin position="158"/>
        <end position="166"/>
    </location>
    <ligand>
        <name>GTP</name>
        <dbReference type="ChEBI" id="CHEBI:37565"/>
    </ligand>
</feature>
<dbReference type="Gene3D" id="3.40.50.300">
    <property type="entry name" value="P-loop containing nucleotide triphosphate hydrolases"/>
    <property type="match status" value="1"/>
</dbReference>
<reference evidence="13" key="2">
    <citation type="submission" date="2024-06" db="EMBL/GenBank/DDBJ databases">
        <authorList>
            <person name="Petrova K.O."/>
            <person name="Toshchakov S.V."/>
            <person name="Boltjanskaja Y.V."/>
            <person name="Kevbrin V."/>
        </authorList>
    </citation>
    <scope>NUCLEOTIDE SEQUENCE</scope>
    <source>
        <strain evidence="13">Z-910T</strain>
    </source>
</reference>
<accession>A0AAU7VR68</accession>
<dbReference type="InterPro" id="IPR031944">
    <property type="entry name" value="RsgA_N"/>
</dbReference>
<keyword evidence="7 10" id="KW-0862">Zinc</keyword>
<keyword evidence="9 10" id="KW-0342">GTP-binding</keyword>
<keyword evidence="1 10" id="KW-0963">Cytoplasm</keyword>
<dbReference type="GO" id="GO:0005525">
    <property type="term" value="F:GTP binding"/>
    <property type="evidence" value="ECO:0007669"/>
    <property type="project" value="UniProtKB-UniRule"/>
</dbReference>
<evidence type="ECO:0000259" key="11">
    <source>
        <dbReference type="PROSITE" id="PS50936"/>
    </source>
</evidence>
<gene>
    <name evidence="10 13" type="primary">rsgA</name>
    <name evidence="13" type="ORF">PRVXT_001331</name>
</gene>
<dbReference type="PROSITE" id="PS50936">
    <property type="entry name" value="ENGC_GTPASE"/>
    <property type="match status" value="1"/>
</dbReference>
<evidence type="ECO:0000313" key="13">
    <source>
        <dbReference type="EMBL" id="XBX76383.1"/>
    </source>
</evidence>
<dbReference type="InterPro" id="IPR030378">
    <property type="entry name" value="G_CP_dom"/>
</dbReference>
<dbReference type="InterPro" id="IPR027417">
    <property type="entry name" value="P-loop_NTPase"/>
</dbReference>
<dbReference type="Pfam" id="PF03193">
    <property type="entry name" value="RsgA_GTPase"/>
    <property type="match status" value="1"/>
</dbReference>
<dbReference type="InterPro" id="IPR010914">
    <property type="entry name" value="RsgA_GTPase_dom"/>
</dbReference>
<dbReference type="PROSITE" id="PS51721">
    <property type="entry name" value="G_CP"/>
    <property type="match status" value="1"/>
</dbReference>
<dbReference type="PANTHER" id="PTHR32120:SF11">
    <property type="entry name" value="SMALL RIBOSOMAL SUBUNIT BIOGENESIS GTPASE RSGA 1, MITOCHONDRIAL-RELATED"/>
    <property type="match status" value="1"/>
</dbReference>
<dbReference type="EMBL" id="CP158367">
    <property type="protein sequence ID" value="XBX76383.1"/>
    <property type="molecule type" value="Genomic_DNA"/>
</dbReference>
<dbReference type="AlphaFoldDB" id="A0AAU7VR68"/>
<evidence type="ECO:0000256" key="3">
    <source>
        <dbReference type="ARBA" id="ARBA00022723"/>
    </source>
</evidence>